<organism evidence="2 3">
    <name type="scientific">Dysosmobacter acutus</name>
    <dbReference type="NCBI Taxonomy" id="2841504"/>
    <lineage>
        <taxon>Bacteria</taxon>
        <taxon>Bacillati</taxon>
        <taxon>Bacillota</taxon>
        <taxon>Clostridia</taxon>
        <taxon>Eubacteriales</taxon>
        <taxon>Oscillospiraceae</taxon>
        <taxon>Dysosmobacter</taxon>
    </lineage>
</organism>
<accession>A0ABS6F8C0</accession>
<proteinExistence type="predicted"/>
<feature type="chain" id="PRO_5045521691" evidence="1">
    <location>
        <begin position="25"/>
        <end position="446"/>
    </location>
</feature>
<keyword evidence="3" id="KW-1185">Reference proteome</keyword>
<sequence length="446" mass="49590">MMKKCWMAAILLAVTFCLSGCLFNASVEELYSLPQLPPEYTALRERIDAIMAGGGEYAAPQSGSNIQPVQMVDLDGDGEEEALAFMRRSADERPLKIYIFRSVGDSYEEAAVIEGSGSAIYSISYTDMNQDGMQELIVGWRVSTELQALTVYSLKDFQPVELLRNTYSRYAVRDLNQDGMQELVMIRSDDQGNTVADYYVWNDQTLVQRPSANISVSIAELSSGRVRSGMLEGGVPALFVTGVEDSLFQVTDILAVKNDELVNITMNNATGVSTEIFRYQPLFPTDIDGDGLTEVPAPFDLAGWGSTDACYSINWRRYDINGSPTLAISTYHDAADGWYLILPEEWKKRVTVSRDDSDPDEVAVTFAIQGSDTELYQEFLKIYAISGSSPEYRITQGSRFLLSRQAETIFAGELLDANESWEFGITEDELRSSFKLIVTEWASGDD</sequence>
<comment type="caution">
    <text evidence="2">The sequence shown here is derived from an EMBL/GenBank/DDBJ whole genome shotgun (WGS) entry which is preliminary data.</text>
</comment>
<evidence type="ECO:0000256" key="1">
    <source>
        <dbReference type="SAM" id="SignalP"/>
    </source>
</evidence>
<keyword evidence="1" id="KW-0732">Signal</keyword>
<dbReference type="RefSeq" id="WP_216631790.1">
    <property type="nucleotide sequence ID" value="NZ_JAHLQN010000001.1"/>
</dbReference>
<evidence type="ECO:0000313" key="3">
    <source>
        <dbReference type="Proteomes" id="UP000787672"/>
    </source>
</evidence>
<evidence type="ECO:0000313" key="2">
    <source>
        <dbReference type="EMBL" id="MBU5626285.1"/>
    </source>
</evidence>
<protein>
    <submittedName>
        <fullName evidence="2">VCBS repeat-containing protein</fullName>
    </submittedName>
</protein>
<gene>
    <name evidence="2" type="ORF">KQI82_05035</name>
</gene>
<dbReference type="Proteomes" id="UP000787672">
    <property type="component" value="Unassembled WGS sequence"/>
</dbReference>
<reference evidence="2 3" key="1">
    <citation type="submission" date="2021-06" db="EMBL/GenBank/DDBJ databases">
        <authorList>
            <person name="Sun Q."/>
            <person name="Li D."/>
        </authorList>
    </citation>
    <scope>NUCLEOTIDE SEQUENCE [LARGE SCALE GENOMIC DNA]</scope>
    <source>
        <strain evidence="2 3">MSJ-2</strain>
    </source>
</reference>
<name>A0ABS6F8C0_9FIRM</name>
<feature type="signal peptide" evidence="1">
    <location>
        <begin position="1"/>
        <end position="24"/>
    </location>
</feature>
<dbReference type="EMBL" id="JAHLQN010000001">
    <property type="protein sequence ID" value="MBU5626285.1"/>
    <property type="molecule type" value="Genomic_DNA"/>
</dbReference>